<keyword evidence="2" id="KW-0998">Cell outer membrane</keyword>
<accession>A0ABT7JG49</accession>
<dbReference type="RefSeq" id="WP_285522760.1">
    <property type="nucleotide sequence ID" value="NZ_JASNGB010000053.1"/>
</dbReference>
<reference evidence="4 5" key="1">
    <citation type="submission" date="2023-05" db="EMBL/GenBank/DDBJ databases">
        <authorList>
            <person name="Gao F."/>
        </authorList>
    </citation>
    <scope>NUCLEOTIDE SEQUENCE [LARGE SCALE GENOMIC DNA]</scope>
    <source>
        <strain evidence="4 5">MIMF12</strain>
    </source>
</reference>
<evidence type="ECO:0000313" key="4">
    <source>
        <dbReference type="EMBL" id="MDL2344039.1"/>
    </source>
</evidence>
<protein>
    <submittedName>
        <fullName evidence="4">Type II secretion system protein</fullName>
    </submittedName>
</protein>
<dbReference type="InterPro" id="IPR012902">
    <property type="entry name" value="N_methyl_site"/>
</dbReference>
<dbReference type="Proteomes" id="UP001302059">
    <property type="component" value="Unassembled WGS sequence"/>
</dbReference>
<keyword evidence="5" id="KW-1185">Reference proteome</keyword>
<keyword evidence="3" id="KW-0472">Membrane</keyword>
<feature type="transmembrane region" description="Helical" evidence="3">
    <location>
        <begin position="12"/>
        <end position="33"/>
    </location>
</feature>
<organism evidence="4 5">
    <name type="scientific">Deinococcus rhizophilus</name>
    <dbReference type="NCBI Taxonomy" id="3049544"/>
    <lineage>
        <taxon>Bacteria</taxon>
        <taxon>Thermotogati</taxon>
        <taxon>Deinococcota</taxon>
        <taxon>Deinococci</taxon>
        <taxon>Deinococcales</taxon>
        <taxon>Deinococcaceae</taxon>
        <taxon>Deinococcus</taxon>
    </lineage>
</organism>
<gene>
    <name evidence="4" type="ORF">QOL99_07725</name>
</gene>
<name>A0ABT7JG49_9DEIO</name>
<evidence type="ECO:0000256" key="1">
    <source>
        <dbReference type="ARBA" id="ARBA00004442"/>
    </source>
</evidence>
<dbReference type="NCBIfam" id="TIGR02532">
    <property type="entry name" value="IV_pilin_GFxxxE"/>
    <property type="match status" value="1"/>
</dbReference>
<dbReference type="PROSITE" id="PS00409">
    <property type="entry name" value="PROKAR_NTER_METHYL"/>
    <property type="match status" value="1"/>
</dbReference>
<sequence>MRGQGERGLTLVEMLIAMAIMGVVLVLVTNWQVSTLSISTRTNAMSQRLSDLTDVTGYVGDRVRSALRVRVAQSGSGIKINGSDCTDDNPCLLVVLPENTDTGVITKYNLYVYRIAPRSDVNADFKVTDEWAEDAVVILNEYRSEDSGSSPANCVPNTSTTPPKTFETDTSSACTAMRNITSTGSHTLSSFGKYLVSDYLTPADELGSGTVPFQYDATNKTMTLRFQSKYQLRGVPQLLPATPYTLKVQARNVQ</sequence>
<dbReference type="EMBL" id="JASNGB010000053">
    <property type="protein sequence ID" value="MDL2344039.1"/>
    <property type="molecule type" value="Genomic_DNA"/>
</dbReference>
<comment type="subcellular location">
    <subcellularLocation>
        <location evidence="1">Cell outer membrane</location>
    </subcellularLocation>
</comment>
<evidence type="ECO:0000313" key="5">
    <source>
        <dbReference type="Proteomes" id="UP001302059"/>
    </source>
</evidence>
<evidence type="ECO:0000256" key="2">
    <source>
        <dbReference type="ARBA" id="ARBA00023237"/>
    </source>
</evidence>
<evidence type="ECO:0000256" key="3">
    <source>
        <dbReference type="SAM" id="Phobius"/>
    </source>
</evidence>
<keyword evidence="3" id="KW-0812">Transmembrane</keyword>
<proteinExistence type="predicted"/>
<dbReference type="Pfam" id="PF07963">
    <property type="entry name" value="N_methyl"/>
    <property type="match status" value="1"/>
</dbReference>
<comment type="caution">
    <text evidence="4">The sequence shown here is derived from an EMBL/GenBank/DDBJ whole genome shotgun (WGS) entry which is preliminary data.</text>
</comment>
<keyword evidence="3" id="KW-1133">Transmembrane helix</keyword>